<evidence type="ECO:0000313" key="1">
    <source>
        <dbReference type="EMBL" id="CAB4331780.1"/>
    </source>
</evidence>
<protein>
    <submittedName>
        <fullName evidence="1">Unannotated protein</fullName>
    </submittedName>
</protein>
<dbReference type="EMBL" id="CAESAK010000017">
    <property type="protein sequence ID" value="CAB4331780.1"/>
    <property type="molecule type" value="Genomic_DNA"/>
</dbReference>
<sequence>MVDNSLGEVTVSQYRERLAKEIEELKYQQWRELQPDWHEATKGTPLNVNNQFTRGGAIASTFQNPMIATAAGVVLGTTAMRYQLGEIQNELEAQNLYQDGAADSTGGFMDGFDGGF</sequence>
<dbReference type="AlphaFoldDB" id="A0A6J5YV40"/>
<name>A0A6J5YV40_9ZZZZ</name>
<proteinExistence type="predicted"/>
<organism evidence="1">
    <name type="scientific">freshwater metagenome</name>
    <dbReference type="NCBI Taxonomy" id="449393"/>
    <lineage>
        <taxon>unclassified sequences</taxon>
        <taxon>metagenomes</taxon>
        <taxon>ecological metagenomes</taxon>
    </lineage>
</organism>
<accession>A0A6J5YV40</accession>
<gene>
    <name evidence="1" type="ORF">UFOPK3775_00231</name>
</gene>
<reference evidence="1" key="1">
    <citation type="submission" date="2020-05" db="EMBL/GenBank/DDBJ databases">
        <authorList>
            <person name="Chiriac C."/>
            <person name="Salcher M."/>
            <person name="Ghai R."/>
            <person name="Kavagutti S V."/>
        </authorList>
    </citation>
    <scope>NUCLEOTIDE SEQUENCE</scope>
</reference>